<accession>A0A0H2RRF5</accession>
<feature type="compositionally biased region" description="Acidic residues" evidence="1">
    <location>
        <begin position="206"/>
        <end position="221"/>
    </location>
</feature>
<evidence type="ECO:0000259" key="2">
    <source>
        <dbReference type="Pfam" id="PF20149"/>
    </source>
</evidence>
<feature type="region of interest" description="Disordered" evidence="1">
    <location>
        <begin position="743"/>
        <end position="789"/>
    </location>
</feature>
<gene>
    <name evidence="3" type="ORF">SCHPADRAFT_889221</name>
</gene>
<feature type="region of interest" description="Disordered" evidence="1">
    <location>
        <begin position="152"/>
        <end position="552"/>
    </location>
</feature>
<dbReference type="STRING" id="27342.A0A0H2RRF5"/>
<feature type="compositionally biased region" description="Polar residues" evidence="1">
    <location>
        <begin position="290"/>
        <end position="303"/>
    </location>
</feature>
<dbReference type="EMBL" id="KQ085942">
    <property type="protein sequence ID" value="KLO14570.1"/>
    <property type="molecule type" value="Genomic_DNA"/>
</dbReference>
<name>A0A0H2RRF5_9AGAM</name>
<protein>
    <recommendedName>
        <fullName evidence="2">DUF6532 domain-containing protein</fullName>
    </recommendedName>
</protein>
<feature type="compositionally biased region" description="Polar residues" evidence="1">
    <location>
        <begin position="506"/>
        <end position="526"/>
    </location>
</feature>
<dbReference type="OrthoDB" id="3257342at2759"/>
<feature type="compositionally biased region" description="Polar residues" evidence="1">
    <location>
        <begin position="645"/>
        <end position="656"/>
    </location>
</feature>
<proteinExistence type="predicted"/>
<dbReference type="Pfam" id="PF20149">
    <property type="entry name" value="DUF6532"/>
    <property type="match status" value="1"/>
</dbReference>
<feature type="compositionally biased region" description="Polar residues" evidence="1">
    <location>
        <begin position="700"/>
        <end position="713"/>
    </location>
</feature>
<feature type="compositionally biased region" description="Basic and acidic residues" evidence="1">
    <location>
        <begin position="232"/>
        <end position="244"/>
    </location>
</feature>
<feature type="domain" description="DUF6532" evidence="2">
    <location>
        <begin position="841"/>
        <end position="1051"/>
    </location>
</feature>
<feature type="compositionally biased region" description="Basic and acidic residues" evidence="1">
    <location>
        <begin position="483"/>
        <end position="505"/>
    </location>
</feature>
<evidence type="ECO:0000313" key="4">
    <source>
        <dbReference type="Proteomes" id="UP000053477"/>
    </source>
</evidence>
<feature type="compositionally biased region" description="Basic and acidic residues" evidence="1">
    <location>
        <begin position="312"/>
        <end position="326"/>
    </location>
</feature>
<sequence>MPPRRAASRMASQEPAEANLQATPYNLRSSVREQTKGKKTPDGEVPANGDGEDANHAIEKLDEEPLKKGKGKKKGKKKAGKEKTQKNKKSSATNGRYRPEKSPSPTESESDEYSPREAGVYQDPDNVGDKVSCPTSTLSALTSLSPLSQKDAIVDVERDEMTPTRPTSIRKERSNQVIDNLDAEGPFSSPNKAELGFESTRIIQEGDAESPQDAIIDEEEWQGIVDEQAQEVNKERDGASEKNDSSSSSGGSRKNKNGASSKGKERAIDAPTELNGGASVRDEPTAKGPVNNQDTDENSSTIDDLSILNGPKDNEHEELTRSERTRVMSHANRPPRFRRRSEAGSSNKTDARGSRTASKSHTNSSSASQSKNRHRTGTGVLKLQASASGSAAIDRPSSRPRADTSSASQVGNRKRTGTGGRHLPSKPLANAKSASQADAHDLGEADGGVADDVGERTPPRPRSTKSSAYQVTEVEKPDEENDGDRTPFRPRDGEASFVEDGDRSRPQTPHSLNGNLSPRTPTNRGRSQGRHIGDKENNNTQRSFRMDVHDDPEMRRLVRERVASFHARQKKMRPCVRPPAAAVADETEEGETQMDFEMDLSFEEGQQMVEDVELNEVSVVTEHRIKKAKHKAPLPEDLEKHKHSLQNGGYEQSSANKPRKRPLSEDGGRVQSTEHQSSFKKAKTSNASSANNKSHETRSKPYTNGRNGTTSRQPMAERRSNIQIDGGWKKGQGAMHGYALGKRAQVATSKEGKDTRGQTVQKRARSPVDESFDIDASPPKRRKGMTAEDKKARAIARLLRPIEDDEIGDEDDGEAVVRRGSARPDQIGYYSGLPYEMLVEARESMRFFIFTDQPFCPVGTLILNAKQFYVGTSIDRFGSKYKELAPRYTRGMQKLLKDEAWMLRHRVKTHAQSFVERYYGLFPRPEDLEEYEDPEDAEEATKLYTRNRVAYLTGKESLFLYPSAKKDSGLPFTHIAIKSIIMHILFNPKSRPKALALVDIDSLDPIPVVCIAYAATAVRCALEEYKSGDHVEKEFSEVTYKGYYNKLLRNLIIWRDESSRSRLLQKYCHDMFLSGQARLDYVEEDDTRPDGPFVLSDQD</sequence>
<feature type="compositionally biased region" description="Basic and acidic residues" evidence="1">
    <location>
        <begin position="152"/>
        <end position="162"/>
    </location>
</feature>
<dbReference type="Proteomes" id="UP000053477">
    <property type="component" value="Unassembled WGS sequence"/>
</dbReference>
<keyword evidence="4" id="KW-1185">Reference proteome</keyword>
<organism evidence="3 4">
    <name type="scientific">Schizopora paradoxa</name>
    <dbReference type="NCBI Taxonomy" id="27342"/>
    <lineage>
        <taxon>Eukaryota</taxon>
        <taxon>Fungi</taxon>
        <taxon>Dikarya</taxon>
        <taxon>Basidiomycota</taxon>
        <taxon>Agaricomycotina</taxon>
        <taxon>Agaricomycetes</taxon>
        <taxon>Hymenochaetales</taxon>
        <taxon>Schizoporaceae</taxon>
        <taxon>Schizopora</taxon>
    </lineage>
</organism>
<evidence type="ECO:0000313" key="3">
    <source>
        <dbReference type="EMBL" id="KLO14570.1"/>
    </source>
</evidence>
<feature type="compositionally biased region" description="Basic and acidic residues" evidence="1">
    <location>
        <begin position="30"/>
        <end position="42"/>
    </location>
</feature>
<feature type="compositionally biased region" description="Low complexity" evidence="1">
    <location>
        <begin position="245"/>
        <end position="261"/>
    </location>
</feature>
<reference evidence="3 4" key="1">
    <citation type="submission" date="2015-04" db="EMBL/GenBank/DDBJ databases">
        <title>Complete genome sequence of Schizopora paradoxa KUC8140, a cosmopolitan wood degrader in East Asia.</title>
        <authorList>
            <consortium name="DOE Joint Genome Institute"/>
            <person name="Min B."/>
            <person name="Park H."/>
            <person name="Jang Y."/>
            <person name="Kim J.-J."/>
            <person name="Kim K.H."/>
            <person name="Pangilinan J."/>
            <person name="Lipzen A."/>
            <person name="Riley R."/>
            <person name="Grigoriev I.V."/>
            <person name="Spatafora J.W."/>
            <person name="Choi I.-G."/>
        </authorList>
    </citation>
    <scope>NUCLEOTIDE SEQUENCE [LARGE SCALE GENOMIC DNA]</scope>
    <source>
        <strain evidence="3 4">KUC8140</strain>
    </source>
</reference>
<feature type="compositionally biased region" description="Polar residues" evidence="1">
    <location>
        <begin position="20"/>
        <end position="29"/>
    </location>
</feature>
<feature type="region of interest" description="Disordered" evidence="1">
    <location>
        <begin position="565"/>
        <end position="591"/>
    </location>
</feature>
<dbReference type="AlphaFoldDB" id="A0A0H2RRF5"/>
<feature type="compositionally biased region" description="Basic and acidic residues" evidence="1">
    <location>
        <begin position="53"/>
        <end position="67"/>
    </location>
</feature>
<dbReference type="InterPro" id="IPR045341">
    <property type="entry name" value="DUF6532"/>
</dbReference>
<evidence type="ECO:0000256" key="1">
    <source>
        <dbReference type="SAM" id="MobiDB-lite"/>
    </source>
</evidence>
<feature type="compositionally biased region" description="Basic residues" evidence="1">
    <location>
        <begin position="68"/>
        <end position="80"/>
    </location>
</feature>
<dbReference type="InParanoid" id="A0A0H2RRF5"/>
<feature type="region of interest" description="Disordered" evidence="1">
    <location>
        <begin position="626"/>
        <end position="718"/>
    </location>
</feature>
<feature type="compositionally biased region" description="Low complexity" evidence="1">
    <location>
        <begin position="354"/>
        <end position="370"/>
    </location>
</feature>
<feature type="region of interest" description="Disordered" evidence="1">
    <location>
        <begin position="1"/>
        <end position="136"/>
    </location>
</feature>